<keyword evidence="3" id="KW-0539">Nucleus</keyword>
<dbReference type="STRING" id="888268.A0A1E5VJC0"/>
<dbReference type="PANTHER" id="PTHR43952">
    <property type="entry name" value="MYB FAMILY TRANSCRIPTION FACTOR-RELATED"/>
    <property type="match status" value="1"/>
</dbReference>
<evidence type="ECO:0000313" key="4">
    <source>
        <dbReference type="EMBL" id="OEL25218.1"/>
    </source>
</evidence>
<keyword evidence="2" id="KW-0804">Transcription</keyword>
<dbReference type="PANTHER" id="PTHR43952:SF61">
    <property type="entry name" value="OS12G0522516 PROTEIN"/>
    <property type="match status" value="1"/>
</dbReference>
<evidence type="ECO:0000256" key="3">
    <source>
        <dbReference type="ARBA" id="ARBA00023242"/>
    </source>
</evidence>
<dbReference type="Proteomes" id="UP000095767">
    <property type="component" value="Unassembled WGS sequence"/>
</dbReference>
<organism evidence="4 5">
    <name type="scientific">Dichanthelium oligosanthes</name>
    <dbReference type="NCBI Taxonomy" id="888268"/>
    <lineage>
        <taxon>Eukaryota</taxon>
        <taxon>Viridiplantae</taxon>
        <taxon>Streptophyta</taxon>
        <taxon>Embryophyta</taxon>
        <taxon>Tracheophyta</taxon>
        <taxon>Spermatophyta</taxon>
        <taxon>Magnoliopsida</taxon>
        <taxon>Liliopsida</taxon>
        <taxon>Poales</taxon>
        <taxon>Poaceae</taxon>
        <taxon>PACMAD clade</taxon>
        <taxon>Panicoideae</taxon>
        <taxon>Panicodae</taxon>
        <taxon>Paniceae</taxon>
        <taxon>Dichantheliinae</taxon>
        <taxon>Dichanthelium</taxon>
    </lineage>
</organism>
<sequence>MSSSWTTKQNKLFERALATYNKDTPDRWQNMAQAVGGGKLIGAYK</sequence>
<dbReference type="InterPro" id="IPR009057">
    <property type="entry name" value="Homeodomain-like_sf"/>
</dbReference>
<accession>A0A1E5VJC0</accession>
<dbReference type="EMBL" id="LWDX02037797">
    <property type="protein sequence ID" value="OEL25218.1"/>
    <property type="molecule type" value="Genomic_DNA"/>
</dbReference>
<reference evidence="4 5" key="1">
    <citation type="submission" date="2016-09" db="EMBL/GenBank/DDBJ databases">
        <title>The draft genome of Dichanthelium oligosanthes: A C3 panicoid grass species.</title>
        <authorList>
            <person name="Studer A.J."/>
            <person name="Schnable J.C."/>
            <person name="Brutnell T.P."/>
        </authorList>
    </citation>
    <scope>NUCLEOTIDE SEQUENCE [LARGE SCALE GENOMIC DNA]</scope>
    <source>
        <strain evidence="5">cv. Kellogg 1175</strain>
        <tissue evidence="4">Leaf</tissue>
    </source>
</reference>
<keyword evidence="1" id="KW-0805">Transcription regulation</keyword>
<keyword evidence="5" id="KW-1185">Reference proteome</keyword>
<dbReference type="SUPFAM" id="SSF46689">
    <property type="entry name" value="Homeodomain-like"/>
    <property type="match status" value="1"/>
</dbReference>
<comment type="caution">
    <text evidence="4">The sequence shown here is derived from an EMBL/GenBank/DDBJ whole genome shotgun (WGS) entry which is preliminary data.</text>
</comment>
<name>A0A1E5VJC0_9POAL</name>
<evidence type="ECO:0000256" key="2">
    <source>
        <dbReference type="ARBA" id="ARBA00023163"/>
    </source>
</evidence>
<gene>
    <name evidence="4" type="ORF">BAE44_0013763</name>
</gene>
<dbReference type="GO" id="GO:0003700">
    <property type="term" value="F:DNA-binding transcription factor activity"/>
    <property type="evidence" value="ECO:0007669"/>
    <property type="project" value="InterPro"/>
</dbReference>
<evidence type="ECO:0000313" key="5">
    <source>
        <dbReference type="Proteomes" id="UP000095767"/>
    </source>
</evidence>
<dbReference type="InterPro" id="IPR044636">
    <property type="entry name" value="RADIALIS-like"/>
</dbReference>
<dbReference type="AlphaFoldDB" id="A0A1E5VJC0"/>
<proteinExistence type="predicted"/>
<evidence type="ECO:0008006" key="6">
    <source>
        <dbReference type="Google" id="ProtNLM"/>
    </source>
</evidence>
<dbReference type="OrthoDB" id="118550at2759"/>
<evidence type="ECO:0000256" key="1">
    <source>
        <dbReference type="ARBA" id="ARBA00023015"/>
    </source>
</evidence>
<protein>
    <recommendedName>
        <fullName evidence="6">SANT domain-containing protein</fullName>
    </recommendedName>
</protein>
<dbReference type="Gene3D" id="1.10.10.60">
    <property type="entry name" value="Homeodomain-like"/>
    <property type="match status" value="1"/>
</dbReference>